<dbReference type="Pfam" id="PF04199">
    <property type="entry name" value="Cyclase"/>
    <property type="match status" value="1"/>
</dbReference>
<dbReference type="Proteomes" id="UP000321085">
    <property type="component" value="Unassembled WGS sequence"/>
</dbReference>
<dbReference type="AlphaFoldDB" id="A0A512BVZ5"/>
<sequence length="304" mass="33345">MPFARGVWGENDQIGMLNNISPKATARAAELVRSGRRFNLNLPLHLPLGTLGCGAHRRRKAPNQTLIKDDHSGLLIRDEKIDDFYTQGSTQWDGLTHVGDPGYGFYNGVSDAEVTQREGTKNGIEHYVRFGIATRGVIVDLPVLFAQQGREWSPLGRYEVSAAELAQCLAHAGITLVPGDILLVRTGWLELFLNQSQEGRERVFRGREHSGLSGDLSMWQFLWDNRVAAVACDNPSVEILPFQEGRPSLHLSIARLGLVLGELFDLDELAAESAETGRLTCMFASMPLNLRGGVGSPANAMALK</sequence>
<dbReference type="Gene3D" id="3.50.30.50">
    <property type="entry name" value="Putative cyclase"/>
    <property type="match status" value="1"/>
</dbReference>
<dbReference type="EMBL" id="BJYU01000055">
    <property type="protein sequence ID" value="GEO16126.1"/>
    <property type="molecule type" value="Genomic_DNA"/>
</dbReference>
<dbReference type="GO" id="GO:0019441">
    <property type="term" value="P:L-tryptophan catabolic process to kynurenine"/>
    <property type="evidence" value="ECO:0007669"/>
    <property type="project" value="InterPro"/>
</dbReference>
<comment type="caution">
    <text evidence="1">The sequence shown here is derived from an EMBL/GenBank/DDBJ whole genome shotgun (WGS) entry which is preliminary data.</text>
</comment>
<keyword evidence="2" id="KW-1185">Reference proteome</keyword>
<name>A0A512BVZ5_9HYPH</name>
<dbReference type="RefSeq" id="WP_162815727.1">
    <property type="nucleotide sequence ID" value="NZ_BJYU01000055.1"/>
</dbReference>
<gene>
    <name evidence="1" type="ORF">MAE02_38220</name>
</gene>
<dbReference type="InterPro" id="IPR037175">
    <property type="entry name" value="KFase_sf"/>
</dbReference>
<dbReference type="PANTHER" id="PTHR34861:SF11">
    <property type="entry name" value="CYCLASE"/>
    <property type="match status" value="1"/>
</dbReference>
<reference evidence="1 2" key="1">
    <citation type="submission" date="2019-07" db="EMBL/GenBank/DDBJ databases">
        <title>Whole genome shotgun sequence of Microvirga aerophila NBRC 106136.</title>
        <authorList>
            <person name="Hosoyama A."/>
            <person name="Uohara A."/>
            <person name="Ohji S."/>
            <person name="Ichikawa N."/>
        </authorList>
    </citation>
    <scope>NUCLEOTIDE SEQUENCE [LARGE SCALE GENOMIC DNA]</scope>
    <source>
        <strain evidence="1 2">NBRC 106136</strain>
    </source>
</reference>
<organism evidence="1 2">
    <name type="scientific">Microvirga aerophila</name>
    <dbReference type="NCBI Taxonomy" id="670291"/>
    <lineage>
        <taxon>Bacteria</taxon>
        <taxon>Pseudomonadati</taxon>
        <taxon>Pseudomonadota</taxon>
        <taxon>Alphaproteobacteria</taxon>
        <taxon>Hyphomicrobiales</taxon>
        <taxon>Methylobacteriaceae</taxon>
        <taxon>Microvirga</taxon>
    </lineage>
</organism>
<dbReference type="PANTHER" id="PTHR34861">
    <property type="match status" value="1"/>
</dbReference>
<evidence type="ECO:0000313" key="1">
    <source>
        <dbReference type="EMBL" id="GEO16126.1"/>
    </source>
</evidence>
<protein>
    <submittedName>
        <fullName evidence="1">Cyclase</fullName>
    </submittedName>
</protein>
<evidence type="ECO:0000313" key="2">
    <source>
        <dbReference type="Proteomes" id="UP000321085"/>
    </source>
</evidence>
<accession>A0A512BVZ5</accession>
<dbReference type="SUPFAM" id="SSF102198">
    <property type="entry name" value="Putative cyclase"/>
    <property type="match status" value="1"/>
</dbReference>
<proteinExistence type="predicted"/>
<dbReference type="GO" id="GO:0004061">
    <property type="term" value="F:arylformamidase activity"/>
    <property type="evidence" value="ECO:0007669"/>
    <property type="project" value="InterPro"/>
</dbReference>
<dbReference type="InterPro" id="IPR007325">
    <property type="entry name" value="KFase/CYL"/>
</dbReference>